<dbReference type="Proteomes" id="UP000297245">
    <property type="component" value="Unassembled WGS sequence"/>
</dbReference>
<feature type="compositionally biased region" description="Low complexity" evidence="1">
    <location>
        <begin position="307"/>
        <end position="323"/>
    </location>
</feature>
<feature type="transmembrane region" description="Helical" evidence="2">
    <location>
        <begin position="234"/>
        <end position="255"/>
    </location>
</feature>
<dbReference type="AlphaFoldDB" id="A0A4S8L1V9"/>
<feature type="transmembrane region" description="Helical" evidence="2">
    <location>
        <begin position="275"/>
        <end position="296"/>
    </location>
</feature>
<protein>
    <submittedName>
        <fullName evidence="3">Uncharacterized protein</fullName>
    </submittedName>
</protein>
<feature type="compositionally biased region" description="Polar residues" evidence="1">
    <location>
        <begin position="332"/>
        <end position="344"/>
    </location>
</feature>
<evidence type="ECO:0000313" key="3">
    <source>
        <dbReference type="EMBL" id="THU82432.1"/>
    </source>
</evidence>
<evidence type="ECO:0000256" key="1">
    <source>
        <dbReference type="SAM" id="MobiDB-lite"/>
    </source>
</evidence>
<dbReference type="OrthoDB" id="3174319at2759"/>
<feature type="transmembrane region" description="Helical" evidence="2">
    <location>
        <begin position="27"/>
        <end position="52"/>
    </location>
</feature>
<keyword evidence="2" id="KW-0472">Membrane</keyword>
<feature type="transmembrane region" description="Helical" evidence="2">
    <location>
        <begin position="146"/>
        <end position="167"/>
    </location>
</feature>
<gene>
    <name evidence="3" type="ORF">K435DRAFT_844400</name>
</gene>
<feature type="transmembrane region" description="Helical" evidence="2">
    <location>
        <begin position="64"/>
        <end position="95"/>
    </location>
</feature>
<evidence type="ECO:0000256" key="2">
    <source>
        <dbReference type="SAM" id="Phobius"/>
    </source>
</evidence>
<name>A0A4S8L1V9_DENBC</name>
<reference evidence="3 4" key="1">
    <citation type="journal article" date="2019" name="Nat. Ecol. Evol.">
        <title>Megaphylogeny resolves global patterns of mushroom evolution.</title>
        <authorList>
            <person name="Varga T."/>
            <person name="Krizsan K."/>
            <person name="Foldi C."/>
            <person name="Dima B."/>
            <person name="Sanchez-Garcia M."/>
            <person name="Sanchez-Ramirez S."/>
            <person name="Szollosi G.J."/>
            <person name="Szarkandi J.G."/>
            <person name="Papp V."/>
            <person name="Albert L."/>
            <person name="Andreopoulos W."/>
            <person name="Angelini C."/>
            <person name="Antonin V."/>
            <person name="Barry K.W."/>
            <person name="Bougher N.L."/>
            <person name="Buchanan P."/>
            <person name="Buyck B."/>
            <person name="Bense V."/>
            <person name="Catcheside P."/>
            <person name="Chovatia M."/>
            <person name="Cooper J."/>
            <person name="Damon W."/>
            <person name="Desjardin D."/>
            <person name="Finy P."/>
            <person name="Geml J."/>
            <person name="Haridas S."/>
            <person name="Hughes K."/>
            <person name="Justo A."/>
            <person name="Karasinski D."/>
            <person name="Kautmanova I."/>
            <person name="Kiss B."/>
            <person name="Kocsube S."/>
            <person name="Kotiranta H."/>
            <person name="LaButti K.M."/>
            <person name="Lechner B.E."/>
            <person name="Liimatainen K."/>
            <person name="Lipzen A."/>
            <person name="Lukacs Z."/>
            <person name="Mihaltcheva S."/>
            <person name="Morgado L.N."/>
            <person name="Niskanen T."/>
            <person name="Noordeloos M.E."/>
            <person name="Ohm R.A."/>
            <person name="Ortiz-Santana B."/>
            <person name="Ovrebo C."/>
            <person name="Racz N."/>
            <person name="Riley R."/>
            <person name="Savchenko A."/>
            <person name="Shiryaev A."/>
            <person name="Soop K."/>
            <person name="Spirin V."/>
            <person name="Szebenyi C."/>
            <person name="Tomsovsky M."/>
            <person name="Tulloss R.E."/>
            <person name="Uehling J."/>
            <person name="Grigoriev I.V."/>
            <person name="Vagvolgyi C."/>
            <person name="Papp T."/>
            <person name="Martin F.M."/>
            <person name="Miettinen O."/>
            <person name="Hibbett D.S."/>
            <person name="Nagy L.G."/>
        </authorList>
    </citation>
    <scope>NUCLEOTIDE SEQUENCE [LARGE SCALE GENOMIC DNA]</scope>
    <source>
        <strain evidence="3 4">CBS 962.96</strain>
    </source>
</reference>
<proteinExistence type="predicted"/>
<feature type="transmembrane region" description="Helical" evidence="2">
    <location>
        <begin position="187"/>
        <end position="213"/>
    </location>
</feature>
<feature type="region of interest" description="Disordered" evidence="1">
    <location>
        <begin position="303"/>
        <end position="350"/>
    </location>
</feature>
<organism evidence="3 4">
    <name type="scientific">Dendrothele bispora (strain CBS 962.96)</name>
    <dbReference type="NCBI Taxonomy" id="1314807"/>
    <lineage>
        <taxon>Eukaryota</taxon>
        <taxon>Fungi</taxon>
        <taxon>Dikarya</taxon>
        <taxon>Basidiomycota</taxon>
        <taxon>Agaricomycotina</taxon>
        <taxon>Agaricomycetes</taxon>
        <taxon>Agaricomycetidae</taxon>
        <taxon>Agaricales</taxon>
        <taxon>Agaricales incertae sedis</taxon>
        <taxon>Dendrothele</taxon>
    </lineage>
</organism>
<keyword evidence="4" id="KW-1185">Reference proteome</keyword>
<keyword evidence="2" id="KW-0812">Transmembrane</keyword>
<sequence length="350" mass="38916">MLNLPSNEDQVELVEEIQSLFHRTGQLFIIMAVIFTIYGIYLAITLLAMQALISRGIRNSKPRLALFVIVVFELLISTAYVILPLVSNAFVFLTFNDLNSKSLQHWEIVSSQFDIGINFVVRLNLLLNDVIVVWRTWVLFPFNKLVKVALIFCMLAATVCILVDAGLDARSSLRDIKDDAGLRPASQTLLTTLPLLITNAIATSLIGYKTWLYRQDVKRNLMSTGTAMSRVSKILWLLIESGLIYCLILIAYITITQTRPNSNDARTASLSALVFTDIAPLLAALFPVFVILMAALEDAKDSESDLSDSNSHKPSNSKNNSRSLPHSMRFASRNSRQNSVSTAISAPFTI</sequence>
<dbReference type="EMBL" id="ML179732">
    <property type="protein sequence ID" value="THU82432.1"/>
    <property type="molecule type" value="Genomic_DNA"/>
</dbReference>
<keyword evidence="2" id="KW-1133">Transmembrane helix</keyword>
<accession>A0A4S8L1V9</accession>
<evidence type="ECO:0000313" key="4">
    <source>
        <dbReference type="Proteomes" id="UP000297245"/>
    </source>
</evidence>